<evidence type="ECO:0000313" key="3">
    <source>
        <dbReference type="Proteomes" id="UP000291072"/>
    </source>
</evidence>
<evidence type="ECO:0000313" key="2">
    <source>
        <dbReference type="EMBL" id="TCG12117.1"/>
    </source>
</evidence>
<dbReference type="Proteomes" id="UP000291072">
    <property type="component" value="Unassembled WGS sequence"/>
</dbReference>
<comment type="caution">
    <text evidence="2">The sequence shown here is derived from an EMBL/GenBank/DDBJ whole genome shotgun (WGS) entry which is preliminary data.</text>
</comment>
<dbReference type="AlphaFoldDB" id="A0A4R0XWB6"/>
<reference evidence="2 3" key="1">
    <citation type="submission" date="2018-02" db="EMBL/GenBank/DDBJ databases">
        <title>Mycoplasma marinum and Mycoplasma todarodis sp. nov., moderately halophilic and psychrotolerant mycoplasmas isolated from cephalopods.</title>
        <authorList>
            <person name="Viver T."/>
        </authorList>
    </citation>
    <scope>NUCLEOTIDE SEQUENCE [LARGE SCALE GENOMIC DNA]</scope>
    <source>
        <strain evidence="2 3">5H</strain>
    </source>
</reference>
<organism evidence="2 3">
    <name type="scientific">Mycoplasma todarodis</name>
    <dbReference type="NCBI Taxonomy" id="1937191"/>
    <lineage>
        <taxon>Bacteria</taxon>
        <taxon>Bacillati</taxon>
        <taxon>Mycoplasmatota</taxon>
        <taxon>Mollicutes</taxon>
        <taxon>Mycoplasmataceae</taxon>
        <taxon>Mycoplasma</taxon>
    </lineage>
</organism>
<dbReference type="EMBL" id="PSZP01000001">
    <property type="protein sequence ID" value="TCG12117.1"/>
    <property type="molecule type" value="Genomic_DNA"/>
</dbReference>
<dbReference type="PROSITE" id="PS51257">
    <property type="entry name" value="PROKAR_LIPOPROTEIN"/>
    <property type="match status" value="1"/>
</dbReference>
<evidence type="ECO:0008006" key="4">
    <source>
        <dbReference type="Google" id="ProtNLM"/>
    </source>
</evidence>
<name>A0A4R0XWB6_9MOLU</name>
<protein>
    <recommendedName>
        <fullName evidence="4">Lipoprotein</fullName>
    </recommendedName>
</protein>
<evidence type="ECO:0000256" key="1">
    <source>
        <dbReference type="SAM" id="MobiDB-lite"/>
    </source>
</evidence>
<sequence>MKKLVATIGATMIIPLPIVAVISCSSSESKPQGTKEEKQPTIIKAKPEKPAVVVVERVNAKHREQKEFVRKRSLSLKSLNEEFGLKNEFTVQADEVSDLLKKMNGTFEPGTLLKRTQSEMQYSKNTMQTLQDDILNEFNQGYNDSKFKVVGSTKTKINDSKEVALNFHYTYELVKNKDNIIKPFYVVDIKDVEFTGLKDDGPVEEENKWGNRYIRNVFENVCDIKKDISLELTGYRLSERMVSMPEEWHNKIIAFTKFFKNNIKPLTKLITWNKFVSNFTQDQMTEIIRHDLESVVTNYTPVRFRKKHPFELTNKLTDLNTYKFIKKEDKEEKEGDKKEGKDTKKIDKTKKDNNKKAF</sequence>
<proteinExistence type="predicted"/>
<feature type="region of interest" description="Disordered" evidence="1">
    <location>
        <begin position="329"/>
        <end position="358"/>
    </location>
</feature>
<gene>
    <name evidence="2" type="ORF">C4B25_00280</name>
</gene>
<accession>A0A4R0XWB6</accession>
<dbReference type="RefSeq" id="WP_131613070.1">
    <property type="nucleotide sequence ID" value="NZ_PSZP01000001.1"/>
</dbReference>
<keyword evidence="3" id="KW-1185">Reference proteome</keyword>